<comment type="caution">
    <text evidence="1">The sequence shown here is derived from an EMBL/GenBank/DDBJ whole genome shotgun (WGS) entry which is preliminary data.</text>
</comment>
<evidence type="ECO:0000313" key="1">
    <source>
        <dbReference type="EMBL" id="KAK9234872.1"/>
    </source>
</evidence>
<accession>A0ACC3STD1</accession>
<organism evidence="1 2">
    <name type="scientific">Lipomyces kononenkoae</name>
    <name type="common">Yeast</name>
    <dbReference type="NCBI Taxonomy" id="34357"/>
    <lineage>
        <taxon>Eukaryota</taxon>
        <taxon>Fungi</taxon>
        <taxon>Dikarya</taxon>
        <taxon>Ascomycota</taxon>
        <taxon>Saccharomycotina</taxon>
        <taxon>Lipomycetes</taxon>
        <taxon>Lipomycetales</taxon>
        <taxon>Lipomycetaceae</taxon>
        <taxon>Lipomyces</taxon>
    </lineage>
</organism>
<dbReference type="Proteomes" id="UP001433508">
    <property type="component" value="Unassembled WGS sequence"/>
</dbReference>
<dbReference type="EMBL" id="MU971444">
    <property type="protein sequence ID" value="KAK9234872.1"/>
    <property type="molecule type" value="Genomic_DNA"/>
</dbReference>
<name>A0ACC3STD1_LIPKO</name>
<proteinExistence type="predicted"/>
<reference evidence="2" key="1">
    <citation type="journal article" date="2024" name="Front. Bioeng. Biotechnol.">
        <title>Genome-scale model development and genomic sequencing of the oleaginous clade Lipomyces.</title>
        <authorList>
            <person name="Czajka J.J."/>
            <person name="Han Y."/>
            <person name="Kim J."/>
            <person name="Mondo S.J."/>
            <person name="Hofstad B.A."/>
            <person name="Robles A."/>
            <person name="Haridas S."/>
            <person name="Riley R."/>
            <person name="LaButti K."/>
            <person name="Pangilinan J."/>
            <person name="Andreopoulos W."/>
            <person name="Lipzen A."/>
            <person name="Yan J."/>
            <person name="Wang M."/>
            <person name="Ng V."/>
            <person name="Grigoriev I.V."/>
            <person name="Spatafora J.W."/>
            <person name="Magnuson J.K."/>
            <person name="Baker S.E."/>
            <person name="Pomraning K.R."/>
        </authorList>
    </citation>
    <scope>NUCLEOTIDE SEQUENCE [LARGE SCALE GENOMIC DNA]</scope>
    <source>
        <strain evidence="2">CBS 7786</strain>
    </source>
</reference>
<sequence length="872" mass="95122">MQHAASCSPSTGLPIGPAWSLDLLIETSIMFSSAMKSFSSNISSHYSISQQSAFQACPWSVYDAKKRSTGTPVSVFTFDKRVIHSQPSRAAGTTKLREDTEEVYARLRKESRYLAKLRHPSILELMEPVEEGRNSISFVTERVTACLTSVIERKASGRTGTDSEVDEVEIQKGLLQLAKGLEFLHYSVGIVHIGLVPSAVFVNAKSDWKLSGLGFAQEFRNGNSQEYFVQPYDPRFPFSVQLNLDYSAPELVIDHLIDPANDMFSLGCLIYAIYCSRSPVNANGNPVTYKNSISQSLRLSRDSRFPNDMFEVLSQLLTRRPTERMSARDFQDSPYFDNILINTIRFLDALPAKTTSERQAFMRGLSRVLPQFPNSVQQKKILPALVDELDKDESLTGPILSNILEIGKTMSQLSFGNRILPGLKRLKDRPSGLAVLLDKIDIIKSRVNGQEFTEDILPLIYSALNSQSPAIQEKTLNTIPQITANIDFQAIKNELFPQVSAVFAQTNSLAVKVAALHALQGLIDGGLDKYTISEKLVPLLRGMKTREPTVIMCALDVYKRVTPIVDTSVLATDVVPHLWAMAVSPLLKLDQFREFMVVVHKASDRVETEHARKLAELNPEHGKQNDFIQSTGDATADFEALVLGRTSVNGKKTSAFSPSSKVNSSRLAPQDNEDFEWADEPAQPKPSFVQRKQGMKVQSSRSTLNTLRTLKDAGQQQGSGKTQPTSASTQSSPVTRTQSISNGSATWGNGVSSRSMSIGSVGVSSMPQSTVTPSTPVVPSTSAIQNFASNGFASVLAAQEANPWNSVISASTGSSNSIGSSVGRSFPPPPAVQVPSSEGNTSSGFGLPRPTSEPAQQAQPQKNGMAKYASLL</sequence>
<keyword evidence="2" id="KW-1185">Reference proteome</keyword>
<evidence type="ECO:0000313" key="2">
    <source>
        <dbReference type="Proteomes" id="UP001433508"/>
    </source>
</evidence>
<protein>
    <submittedName>
        <fullName evidence="1">Kinase-like domain-containing protein</fullName>
    </submittedName>
</protein>
<gene>
    <name evidence="1" type="ORF">V1525DRAFT_452422</name>
</gene>